<dbReference type="AlphaFoldDB" id="Q2SEK3"/>
<dbReference type="KEGG" id="hch:HCH_04214"/>
<reference evidence="1 2" key="1">
    <citation type="journal article" date="2005" name="Nucleic Acids Res.">
        <title>Genomic blueprint of Hahella chejuensis, a marine microbe producing an algicidal agent.</title>
        <authorList>
            <person name="Jeong H."/>
            <person name="Yim J.H."/>
            <person name="Lee C."/>
            <person name="Choi S.-H."/>
            <person name="Park Y.K."/>
            <person name="Yoon S.H."/>
            <person name="Hur C.-G."/>
            <person name="Kang H.-Y."/>
            <person name="Kim D."/>
            <person name="Lee H.H."/>
            <person name="Park K.H."/>
            <person name="Park S.-H."/>
            <person name="Park H.-S."/>
            <person name="Lee H.K."/>
            <person name="Oh T.K."/>
            <person name="Kim J.F."/>
        </authorList>
    </citation>
    <scope>NUCLEOTIDE SEQUENCE [LARGE SCALE GENOMIC DNA]</scope>
    <source>
        <strain evidence="1 2">KCTC 2396</strain>
    </source>
</reference>
<evidence type="ECO:0000313" key="1">
    <source>
        <dbReference type="EMBL" id="ABC30921.1"/>
    </source>
</evidence>
<dbReference type="RefSeq" id="WP_011397988.1">
    <property type="nucleotide sequence ID" value="NC_007645.1"/>
</dbReference>
<dbReference type="EMBL" id="CP000155">
    <property type="protein sequence ID" value="ABC30921.1"/>
    <property type="molecule type" value="Genomic_DNA"/>
</dbReference>
<evidence type="ECO:0000313" key="2">
    <source>
        <dbReference type="Proteomes" id="UP000000238"/>
    </source>
</evidence>
<keyword evidence="2" id="KW-1185">Reference proteome</keyword>
<dbReference type="OrthoDB" id="1453999at2"/>
<accession>Q2SEK3</accession>
<dbReference type="eggNOG" id="ENOG5033C79">
    <property type="taxonomic scope" value="Bacteria"/>
</dbReference>
<sequence length="85" mass="9441">MKPEQVLAENESMFAHQGVTLRKGSIAAFMLSARDMKDKRLSDADRAAAKNDLLALIPGLRQLGVFETFEVRDPEIRALVEQAGR</sequence>
<gene>
    <name evidence="1" type="ordered locus">HCH_04214</name>
</gene>
<dbReference type="HOGENOM" id="CLU_168270_0_0_6"/>
<dbReference type="Proteomes" id="UP000000238">
    <property type="component" value="Chromosome"/>
</dbReference>
<proteinExistence type="predicted"/>
<name>Q2SEK3_HAHCH</name>
<protein>
    <submittedName>
        <fullName evidence="1">Preprotein translocase subunit SecD</fullName>
    </submittedName>
</protein>
<organism evidence="1 2">
    <name type="scientific">Hahella chejuensis (strain KCTC 2396)</name>
    <dbReference type="NCBI Taxonomy" id="349521"/>
    <lineage>
        <taxon>Bacteria</taxon>
        <taxon>Pseudomonadati</taxon>
        <taxon>Pseudomonadota</taxon>
        <taxon>Gammaproteobacteria</taxon>
        <taxon>Oceanospirillales</taxon>
        <taxon>Hahellaceae</taxon>
        <taxon>Hahella</taxon>
    </lineage>
</organism>